<dbReference type="PANTHER" id="PTHR46411:SF3">
    <property type="entry name" value="AAA+ ATPASE DOMAIN-CONTAINING PROTEIN"/>
    <property type="match status" value="1"/>
</dbReference>
<feature type="compositionally biased region" description="Basic and acidic residues" evidence="1">
    <location>
        <begin position="50"/>
        <end position="85"/>
    </location>
</feature>
<protein>
    <submittedName>
        <fullName evidence="3">P-loop containing nucleoside triphosphate hydrolase protein</fullName>
    </submittedName>
</protein>
<accession>A0AAD5RXS7</accession>
<dbReference type="SMART" id="SM00382">
    <property type="entry name" value="AAA"/>
    <property type="match status" value="1"/>
</dbReference>
<sequence>MTSTSDPTSRTDDEGSVVVVSNGVSGTASPTPAEENKEDKPATESAATTAKDKPEGAEEDKPKDEEEEAEKKNKDEDEEKKEEKVVMGMTAEPKNLYQHIDRYNKPYWSDKLPDDLVEAAENEETQKFSILVRNKRSYDSRKTLEIDSIVVQSPLIKNLLRDVLESYPGVTTTLNRLSFAAPFRPFVHRWEEFSQACFDEEKYDAETRKHTKLLYDVLKEELKDVIACLEDYIKNKVVSYEHIWTIFLPESIVFSSRYGHPLAVKLTESAFTEHPKLGPCFMMQCVCVDYDGYKFGNTTSMLPILPFSGTIPITALDSFPMAFHEDAVSTTASLLERGRKFEKLAGTHYQTYSGNAIEMDPNCGPTLVNCDSRVVVDSTAYCKTNPEYKPQLKPLKKVEISLDIHAKDDDDAGSFSFGRRKPPFDFDPYGMPGAEEMFLNMQADGSASKRKHIALTEEQLILCTPMVRGFSLKEKKWLQFFVTLVDDIQFNDQAFSSLVLPEGHKSLILAFAQSQVQNKNAFDDVIQGKGKGIIMLLSGGPGIGKTLTAESVAEAMRVPLYSMGSGDIGTASWEVENKLTQTLELVAKWNAVLLLDECDVFLEERSTHDLDRNKIVSIFLRTLEYYEGIMFLTTNRVQNIDPAFDSRIHISLEYPDLDETARRAVWKGFLDRSVGGPVAPEKKANQDGSTMVAAGEAKNKHNLADEHINELAKLNLNGRIIKNVLKTSSLLAAHRGQELAYEHVQTVLKVGGHIDRNARREVQKAEAAAAAAAKAETGA</sequence>
<gene>
    <name evidence="3" type="ORF">MKZ38_005809</name>
</gene>
<feature type="domain" description="AAA+ ATPase" evidence="2">
    <location>
        <begin position="531"/>
        <end position="656"/>
    </location>
</feature>
<dbReference type="GO" id="GO:0005524">
    <property type="term" value="F:ATP binding"/>
    <property type="evidence" value="ECO:0007669"/>
    <property type="project" value="InterPro"/>
</dbReference>
<dbReference type="Pfam" id="PF00004">
    <property type="entry name" value="AAA"/>
    <property type="match status" value="1"/>
</dbReference>
<dbReference type="InterPro" id="IPR003959">
    <property type="entry name" value="ATPase_AAA_core"/>
</dbReference>
<dbReference type="Pfam" id="PF22942">
    <property type="entry name" value="DUF7025"/>
    <property type="match status" value="1"/>
</dbReference>
<keyword evidence="3" id="KW-0378">Hydrolase</keyword>
<dbReference type="InterPro" id="IPR027417">
    <property type="entry name" value="P-loop_NTPase"/>
</dbReference>
<keyword evidence="4" id="KW-1185">Reference proteome</keyword>
<dbReference type="Gene3D" id="3.40.50.300">
    <property type="entry name" value="P-loop containing nucleotide triphosphate hydrolases"/>
    <property type="match status" value="1"/>
</dbReference>
<dbReference type="Proteomes" id="UP001201980">
    <property type="component" value="Unassembled WGS sequence"/>
</dbReference>
<proteinExistence type="predicted"/>
<dbReference type="PANTHER" id="PTHR46411">
    <property type="entry name" value="FAMILY ATPASE, PUTATIVE-RELATED"/>
    <property type="match status" value="1"/>
</dbReference>
<feature type="region of interest" description="Disordered" evidence="1">
    <location>
        <begin position="1"/>
        <end position="85"/>
    </location>
</feature>
<evidence type="ECO:0000313" key="4">
    <source>
        <dbReference type="Proteomes" id="UP001201980"/>
    </source>
</evidence>
<feature type="compositionally biased region" description="Low complexity" evidence="1">
    <location>
        <begin position="16"/>
        <end position="26"/>
    </location>
</feature>
<evidence type="ECO:0000313" key="3">
    <source>
        <dbReference type="EMBL" id="KAJ2905296.1"/>
    </source>
</evidence>
<dbReference type="AlphaFoldDB" id="A0AAD5RXS7"/>
<organism evidence="3 4">
    <name type="scientific">Zalerion maritima</name>
    <dbReference type="NCBI Taxonomy" id="339359"/>
    <lineage>
        <taxon>Eukaryota</taxon>
        <taxon>Fungi</taxon>
        <taxon>Dikarya</taxon>
        <taxon>Ascomycota</taxon>
        <taxon>Pezizomycotina</taxon>
        <taxon>Sordariomycetes</taxon>
        <taxon>Lulworthiomycetidae</taxon>
        <taxon>Lulworthiales</taxon>
        <taxon>Lulworthiaceae</taxon>
        <taxon>Zalerion</taxon>
    </lineage>
</organism>
<dbReference type="SUPFAM" id="SSF52540">
    <property type="entry name" value="P-loop containing nucleoside triphosphate hydrolases"/>
    <property type="match status" value="1"/>
</dbReference>
<reference evidence="3" key="1">
    <citation type="submission" date="2022-07" db="EMBL/GenBank/DDBJ databases">
        <title>Draft genome sequence of Zalerion maritima ATCC 34329, a (micro)plastics degrading marine fungus.</title>
        <authorList>
            <person name="Paco A."/>
            <person name="Goncalves M.F.M."/>
            <person name="Rocha-Santos T.A.P."/>
            <person name="Alves A."/>
        </authorList>
    </citation>
    <scope>NUCLEOTIDE SEQUENCE</scope>
    <source>
        <strain evidence="3">ATCC 34329</strain>
    </source>
</reference>
<dbReference type="EMBL" id="JAKWBI020000034">
    <property type="protein sequence ID" value="KAJ2905296.1"/>
    <property type="molecule type" value="Genomic_DNA"/>
</dbReference>
<dbReference type="InterPro" id="IPR054289">
    <property type="entry name" value="DUF7025"/>
</dbReference>
<dbReference type="GO" id="GO:0016887">
    <property type="term" value="F:ATP hydrolysis activity"/>
    <property type="evidence" value="ECO:0007669"/>
    <property type="project" value="InterPro"/>
</dbReference>
<evidence type="ECO:0000256" key="1">
    <source>
        <dbReference type="SAM" id="MobiDB-lite"/>
    </source>
</evidence>
<evidence type="ECO:0000259" key="2">
    <source>
        <dbReference type="SMART" id="SM00382"/>
    </source>
</evidence>
<dbReference type="InterPro" id="IPR003593">
    <property type="entry name" value="AAA+_ATPase"/>
</dbReference>
<name>A0AAD5RXS7_9PEZI</name>
<comment type="caution">
    <text evidence="3">The sequence shown here is derived from an EMBL/GenBank/DDBJ whole genome shotgun (WGS) entry which is preliminary data.</text>
</comment>